<organism evidence="1 2">
    <name type="scientific">Scytonema millei VB511283</name>
    <dbReference type="NCBI Taxonomy" id="1245923"/>
    <lineage>
        <taxon>Bacteria</taxon>
        <taxon>Bacillati</taxon>
        <taxon>Cyanobacteriota</taxon>
        <taxon>Cyanophyceae</taxon>
        <taxon>Nostocales</taxon>
        <taxon>Scytonemataceae</taxon>
        <taxon>Scytonema</taxon>
    </lineage>
</organism>
<dbReference type="RefSeq" id="WP_165587742.1">
    <property type="nucleotide sequence ID" value="NZ_JTJC03000006.1"/>
</dbReference>
<gene>
    <name evidence="1" type="ORF">QH73_0019585</name>
</gene>
<proteinExistence type="predicted"/>
<keyword evidence="2" id="KW-1185">Reference proteome</keyword>
<dbReference type="Proteomes" id="UP000031532">
    <property type="component" value="Unassembled WGS sequence"/>
</dbReference>
<accession>A0A9X5I674</accession>
<evidence type="ECO:0000313" key="2">
    <source>
        <dbReference type="Proteomes" id="UP000031532"/>
    </source>
</evidence>
<comment type="caution">
    <text evidence="1">The sequence shown here is derived from an EMBL/GenBank/DDBJ whole genome shotgun (WGS) entry which is preliminary data.</text>
</comment>
<evidence type="ECO:0000313" key="1">
    <source>
        <dbReference type="EMBL" id="NHC36811.1"/>
    </source>
</evidence>
<sequence length="46" mass="5263">MTLRKESEQLSVISVEMLHVTSVQSYQLSVNRQLSTVNRQPSTNDQ</sequence>
<protein>
    <submittedName>
        <fullName evidence="1">Uncharacterized protein</fullName>
    </submittedName>
</protein>
<reference evidence="1 2" key="1">
    <citation type="journal article" date="2015" name="Genome Announc.">
        <title>Draft Genome Sequence of the Terrestrial Cyanobacterium Scytonema millei VB511283, Isolated from Eastern India.</title>
        <authorList>
            <person name="Sen D."/>
            <person name="Chandrababunaidu M.M."/>
            <person name="Singh D."/>
            <person name="Sanghi N."/>
            <person name="Ghorai A."/>
            <person name="Mishra G.P."/>
            <person name="Madduluri M."/>
            <person name="Adhikary S.P."/>
            <person name="Tripathy S."/>
        </authorList>
    </citation>
    <scope>NUCLEOTIDE SEQUENCE [LARGE SCALE GENOMIC DNA]</scope>
    <source>
        <strain evidence="1 2">VB511283</strain>
    </source>
</reference>
<dbReference type="AlphaFoldDB" id="A0A9X5I674"/>
<name>A0A9X5I674_9CYAN</name>
<dbReference type="EMBL" id="JTJC03000006">
    <property type="protein sequence ID" value="NHC36811.1"/>
    <property type="molecule type" value="Genomic_DNA"/>
</dbReference>